<dbReference type="InterPro" id="IPR052414">
    <property type="entry name" value="U3_snoRNA-assoc_WDR"/>
</dbReference>
<evidence type="ECO:0000259" key="6">
    <source>
        <dbReference type="Pfam" id="PF04003"/>
    </source>
</evidence>
<evidence type="ECO:0000256" key="5">
    <source>
        <dbReference type="SAM" id="MobiDB-lite"/>
    </source>
</evidence>
<dbReference type="InterPro" id="IPR001680">
    <property type="entry name" value="WD40_rpt"/>
</dbReference>
<keyword evidence="2" id="KW-0539">Nucleus</keyword>
<dbReference type="AlphaFoldDB" id="A0A9W8HAX6"/>
<feature type="region of interest" description="Disordered" evidence="5">
    <location>
        <begin position="615"/>
        <end position="711"/>
    </location>
</feature>
<dbReference type="InterPro" id="IPR015943">
    <property type="entry name" value="WD40/YVTN_repeat-like_dom_sf"/>
</dbReference>
<dbReference type="Pfam" id="PF04003">
    <property type="entry name" value="Utp12"/>
    <property type="match status" value="1"/>
</dbReference>
<dbReference type="OrthoDB" id="30195at2759"/>
<evidence type="ECO:0000256" key="4">
    <source>
        <dbReference type="PROSITE-ProRule" id="PRU00221"/>
    </source>
</evidence>
<dbReference type="SMART" id="SM00320">
    <property type="entry name" value="WD40"/>
    <property type="match status" value="3"/>
</dbReference>
<dbReference type="EMBL" id="JANBUL010000161">
    <property type="protein sequence ID" value="KAJ2779821.1"/>
    <property type="molecule type" value="Genomic_DNA"/>
</dbReference>
<reference evidence="7" key="1">
    <citation type="submission" date="2022-07" db="EMBL/GenBank/DDBJ databases">
        <title>Phylogenomic reconstructions and comparative analyses of Kickxellomycotina fungi.</title>
        <authorList>
            <person name="Reynolds N.K."/>
            <person name="Stajich J.E."/>
            <person name="Barry K."/>
            <person name="Grigoriev I.V."/>
            <person name="Crous P."/>
            <person name="Smith M.E."/>
        </authorList>
    </citation>
    <scope>NUCLEOTIDE SEQUENCE</scope>
    <source>
        <strain evidence="7">NBRC 105414</strain>
    </source>
</reference>
<proteinExistence type="inferred from homology"/>
<dbReference type="GO" id="GO:0005730">
    <property type="term" value="C:nucleolus"/>
    <property type="evidence" value="ECO:0007669"/>
    <property type="project" value="UniProtKB-SubCell"/>
</dbReference>
<accession>A0A9W8HAX6</accession>
<evidence type="ECO:0000313" key="7">
    <source>
        <dbReference type="EMBL" id="KAJ2779821.1"/>
    </source>
</evidence>
<comment type="caution">
    <text evidence="7">The sequence shown here is derived from an EMBL/GenBank/DDBJ whole genome shotgun (WGS) entry which is preliminary data.</text>
</comment>
<keyword evidence="8" id="KW-1185">Reference proteome</keyword>
<feature type="compositionally biased region" description="Basic and acidic residues" evidence="5">
    <location>
        <begin position="1"/>
        <end position="10"/>
    </location>
</feature>
<protein>
    <submittedName>
        <fullName evidence="7">Small subunit (SSU) processome component</fullName>
    </submittedName>
</protein>
<gene>
    <name evidence="7" type="primary">UTP5</name>
    <name evidence="7" type="ORF">H4R18_003782</name>
</gene>
<feature type="repeat" description="WD" evidence="4">
    <location>
        <begin position="198"/>
        <end position="240"/>
    </location>
</feature>
<dbReference type="Proteomes" id="UP001140217">
    <property type="component" value="Unassembled WGS sequence"/>
</dbReference>
<comment type="similarity">
    <text evidence="3">Belongs to the UTP5 family.</text>
</comment>
<evidence type="ECO:0000256" key="1">
    <source>
        <dbReference type="ARBA" id="ARBA00004604"/>
    </source>
</evidence>
<dbReference type="PANTHER" id="PTHR44267">
    <property type="entry name" value="WD REPEAT-CONTAINING PROTEIN 43"/>
    <property type="match status" value="1"/>
</dbReference>
<evidence type="ECO:0000256" key="3">
    <source>
        <dbReference type="ARBA" id="ARBA00038335"/>
    </source>
</evidence>
<dbReference type="SUPFAM" id="SSF50998">
    <property type="entry name" value="Quinoprotein alcohol dehydrogenase-like"/>
    <property type="match status" value="1"/>
</dbReference>
<dbReference type="GO" id="GO:0000462">
    <property type="term" value="P:maturation of SSU-rRNA from tricistronic rRNA transcript (SSU-rRNA, 5.8S rRNA, LSU-rRNA)"/>
    <property type="evidence" value="ECO:0007669"/>
    <property type="project" value="TreeGrafter"/>
</dbReference>
<dbReference type="PROSITE" id="PS50082">
    <property type="entry name" value="WD_REPEATS_2"/>
    <property type="match status" value="1"/>
</dbReference>
<dbReference type="InterPro" id="IPR011047">
    <property type="entry name" value="Quinoprotein_ADH-like_sf"/>
</dbReference>
<feature type="domain" description="Small-subunit processome Utp12" evidence="6">
    <location>
        <begin position="478"/>
        <end position="580"/>
    </location>
</feature>
<organism evidence="7 8">
    <name type="scientific">Coemansia javaensis</name>
    <dbReference type="NCBI Taxonomy" id="2761396"/>
    <lineage>
        <taxon>Eukaryota</taxon>
        <taxon>Fungi</taxon>
        <taxon>Fungi incertae sedis</taxon>
        <taxon>Zoopagomycota</taxon>
        <taxon>Kickxellomycotina</taxon>
        <taxon>Kickxellomycetes</taxon>
        <taxon>Kickxellales</taxon>
        <taxon>Kickxellaceae</taxon>
        <taxon>Coemansia</taxon>
    </lineage>
</organism>
<name>A0A9W8HAX6_9FUNG</name>
<evidence type="ECO:0000256" key="2">
    <source>
        <dbReference type="ARBA" id="ARBA00023242"/>
    </source>
</evidence>
<dbReference type="Gene3D" id="2.130.10.10">
    <property type="entry name" value="YVTN repeat-like/Quinoprotein amine dehydrogenase"/>
    <property type="match status" value="2"/>
</dbReference>
<dbReference type="Pfam" id="PF00400">
    <property type="entry name" value="WD40"/>
    <property type="match status" value="1"/>
</dbReference>
<feature type="region of interest" description="Disordered" evidence="5">
    <location>
        <begin position="1"/>
        <end position="25"/>
    </location>
</feature>
<dbReference type="InterPro" id="IPR007148">
    <property type="entry name" value="SSU_processome_Utp12"/>
</dbReference>
<sequence length="711" mass="75827">MVKRTVERRKAQAAQAGKRAGKTSALQEERDRWTCAFDGASSDSSLALVRSGVHGHRLRIIDVHTGAQRSEFSTAVKIASLAWDWHQRPQAQVVLGTHGGQIHVYSPARNAVVRTLEGAHGSAAVVAVTCAAGSVFSLDAGGLLVQWDAGTGAAARQVRTGLGDARALAVSRDGQRAAVASHRIELWDLVTSSRVHAWPGHTAPVHTLLWAADETALVSAAHADRHVHVWDASAHTAAQPLAVLSADSDVAHVDVSPGGSVLAVGEDGVLAAWHQAAARAPPSSSLSSSGAAAGAAAQGARRRNDLGYGPDGVVRIQTAAGQPLPVLLARFSRLAASEGSVLLVRGGALRPLFETLDLADRDGQFAKELVLTREPQDNVLIPAAAAKSDAERQLAAQLHAYSDAAAAVTDPVAEGVRRAQAAAAEHQPDAPSLADRIRQLSVGAEPPAPGTTEAVVAGLRLGSGTLVRVLVQALHTADRAMLDTVLDNSARANVVRDTVLALPVPYTTPFLQQLFVRLQSTPSRAAQLLPWIRNTLALHSAYLTSVPSLVPQLAGFYQAIEARLETHQKLLRLSGRLELANTQIRARAHHMKEERQHQLDAQKQTAMKPLNIYHESEDDDENDNNNESSAELDPHTPVWRAVESTDNESHSEGEDAPENQWPEDEDDDDDDEEDGDEEAGDDKMEEDSSSEAEGSDDDDDDDDDQDDDDKV</sequence>
<feature type="compositionally biased region" description="Acidic residues" evidence="5">
    <location>
        <begin position="654"/>
        <end position="711"/>
    </location>
</feature>
<comment type="subcellular location">
    <subcellularLocation>
        <location evidence="1">Nucleus</location>
        <location evidence="1">Nucleolus</location>
    </subcellularLocation>
</comment>
<keyword evidence="4" id="KW-0853">WD repeat</keyword>
<dbReference type="PANTHER" id="PTHR44267:SF1">
    <property type="entry name" value="WD REPEAT-CONTAINING PROTEIN 43"/>
    <property type="match status" value="1"/>
</dbReference>
<evidence type="ECO:0000313" key="8">
    <source>
        <dbReference type="Proteomes" id="UP001140217"/>
    </source>
</evidence>